<accession>A0AAE0IC09</accession>
<gene>
    <name evidence="2" type="ORF">B0H66DRAFT_192475</name>
</gene>
<dbReference type="EMBL" id="JAUEDM010000003">
    <property type="protein sequence ID" value="KAK3322155.1"/>
    <property type="molecule type" value="Genomic_DNA"/>
</dbReference>
<proteinExistence type="predicted"/>
<sequence length="326" mass="36961">MRRFQYPHLRIRSGCPHTGKKKPYSASPAAANSAPPDLSDTYIISDTVLSLDGESCPAVRPYTESDHVEQIKKWSAERPDLTALRERMAAFRKEVNQARINWHNKLRPIDPRRVTERDVLSVSFLGVGPPIPVVEPRKKGQPWAPTGDTDYARLKPNLLLKMGINYRVAGNTRLAVRFLRQRLKFQSQLDLTTEAVTTTSLVPELKRRLHDVGIKPQETGAVMNTIVRIVAPFLRTDEGCQLVSLCGDELVSACMKQVERAESRKLKVLCFLKNVAFNLKRRQIRFDETVVDRYIESMNQSSVADELGCVCRENSLQGQTHRNRQG</sequence>
<feature type="region of interest" description="Disordered" evidence="1">
    <location>
        <begin position="15"/>
        <end position="37"/>
    </location>
</feature>
<dbReference type="AlphaFoldDB" id="A0AAE0IC09"/>
<evidence type="ECO:0000256" key="1">
    <source>
        <dbReference type="SAM" id="MobiDB-lite"/>
    </source>
</evidence>
<keyword evidence="3" id="KW-1185">Reference proteome</keyword>
<comment type="caution">
    <text evidence="2">The sequence shown here is derived from an EMBL/GenBank/DDBJ whole genome shotgun (WGS) entry which is preliminary data.</text>
</comment>
<name>A0AAE0IC09_9PEZI</name>
<evidence type="ECO:0000313" key="3">
    <source>
        <dbReference type="Proteomes" id="UP001283341"/>
    </source>
</evidence>
<organism evidence="2 3">
    <name type="scientific">Apodospora peruviana</name>
    <dbReference type="NCBI Taxonomy" id="516989"/>
    <lineage>
        <taxon>Eukaryota</taxon>
        <taxon>Fungi</taxon>
        <taxon>Dikarya</taxon>
        <taxon>Ascomycota</taxon>
        <taxon>Pezizomycotina</taxon>
        <taxon>Sordariomycetes</taxon>
        <taxon>Sordariomycetidae</taxon>
        <taxon>Sordariales</taxon>
        <taxon>Lasiosphaeriaceae</taxon>
        <taxon>Apodospora</taxon>
    </lineage>
</organism>
<reference evidence="2" key="2">
    <citation type="submission" date="2023-06" db="EMBL/GenBank/DDBJ databases">
        <authorList>
            <consortium name="Lawrence Berkeley National Laboratory"/>
            <person name="Haridas S."/>
            <person name="Hensen N."/>
            <person name="Bonometti L."/>
            <person name="Westerberg I."/>
            <person name="Brannstrom I.O."/>
            <person name="Guillou S."/>
            <person name="Cros-Aarteil S."/>
            <person name="Calhoun S."/>
            <person name="Kuo A."/>
            <person name="Mondo S."/>
            <person name="Pangilinan J."/>
            <person name="Riley R."/>
            <person name="Labutti K."/>
            <person name="Andreopoulos B."/>
            <person name="Lipzen A."/>
            <person name="Chen C."/>
            <person name="Yanf M."/>
            <person name="Daum C."/>
            <person name="Ng V."/>
            <person name="Clum A."/>
            <person name="Steindorff A."/>
            <person name="Ohm R."/>
            <person name="Martin F."/>
            <person name="Silar P."/>
            <person name="Natvig D."/>
            <person name="Lalanne C."/>
            <person name="Gautier V."/>
            <person name="Ament-Velasquez S.L."/>
            <person name="Kruys A."/>
            <person name="Hutchinson M.I."/>
            <person name="Powell A.J."/>
            <person name="Barry K."/>
            <person name="Miller A.N."/>
            <person name="Grigoriev I.V."/>
            <person name="Debuchy R."/>
            <person name="Gladieux P."/>
            <person name="Thoren M.H."/>
            <person name="Johannesson H."/>
        </authorList>
    </citation>
    <scope>NUCLEOTIDE SEQUENCE</scope>
    <source>
        <strain evidence="2">CBS 118394</strain>
    </source>
</reference>
<evidence type="ECO:0000313" key="2">
    <source>
        <dbReference type="EMBL" id="KAK3322155.1"/>
    </source>
</evidence>
<feature type="compositionally biased region" description="Low complexity" evidence="1">
    <location>
        <begin position="25"/>
        <end position="36"/>
    </location>
</feature>
<reference evidence="2" key="1">
    <citation type="journal article" date="2023" name="Mol. Phylogenet. Evol.">
        <title>Genome-scale phylogeny and comparative genomics of the fungal order Sordariales.</title>
        <authorList>
            <person name="Hensen N."/>
            <person name="Bonometti L."/>
            <person name="Westerberg I."/>
            <person name="Brannstrom I.O."/>
            <person name="Guillou S."/>
            <person name="Cros-Aarteil S."/>
            <person name="Calhoun S."/>
            <person name="Haridas S."/>
            <person name="Kuo A."/>
            <person name="Mondo S."/>
            <person name="Pangilinan J."/>
            <person name="Riley R."/>
            <person name="LaButti K."/>
            <person name="Andreopoulos B."/>
            <person name="Lipzen A."/>
            <person name="Chen C."/>
            <person name="Yan M."/>
            <person name="Daum C."/>
            <person name="Ng V."/>
            <person name="Clum A."/>
            <person name="Steindorff A."/>
            <person name="Ohm R.A."/>
            <person name="Martin F."/>
            <person name="Silar P."/>
            <person name="Natvig D.O."/>
            <person name="Lalanne C."/>
            <person name="Gautier V."/>
            <person name="Ament-Velasquez S.L."/>
            <person name="Kruys A."/>
            <person name="Hutchinson M.I."/>
            <person name="Powell A.J."/>
            <person name="Barry K."/>
            <person name="Miller A.N."/>
            <person name="Grigoriev I.V."/>
            <person name="Debuchy R."/>
            <person name="Gladieux P."/>
            <person name="Hiltunen Thoren M."/>
            <person name="Johannesson H."/>
        </authorList>
    </citation>
    <scope>NUCLEOTIDE SEQUENCE</scope>
    <source>
        <strain evidence="2">CBS 118394</strain>
    </source>
</reference>
<dbReference type="Proteomes" id="UP001283341">
    <property type="component" value="Unassembled WGS sequence"/>
</dbReference>
<protein>
    <submittedName>
        <fullName evidence="2">Uncharacterized protein</fullName>
    </submittedName>
</protein>